<dbReference type="GO" id="GO:0005840">
    <property type="term" value="C:ribosome"/>
    <property type="evidence" value="ECO:0007669"/>
    <property type="project" value="UniProtKB-KW"/>
</dbReference>
<organism evidence="6 7">
    <name type="scientific">Saccharata proteae CBS 121410</name>
    <dbReference type="NCBI Taxonomy" id="1314787"/>
    <lineage>
        <taxon>Eukaryota</taxon>
        <taxon>Fungi</taxon>
        <taxon>Dikarya</taxon>
        <taxon>Ascomycota</taxon>
        <taxon>Pezizomycotina</taxon>
        <taxon>Dothideomycetes</taxon>
        <taxon>Dothideomycetes incertae sedis</taxon>
        <taxon>Botryosphaeriales</taxon>
        <taxon>Saccharataceae</taxon>
        <taxon>Saccharata</taxon>
    </lineage>
</organism>
<comment type="caution">
    <text evidence="6">The sequence shown here is derived from an EMBL/GenBank/DDBJ whole genome shotgun (WGS) entry which is preliminary data.</text>
</comment>
<dbReference type="Proteomes" id="UP000799776">
    <property type="component" value="Unassembled WGS sequence"/>
</dbReference>
<accession>A0A9P4LXK9</accession>
<evidence type="ECO:0000256" key="2">
    <source>
        <dbReference type="ARBA" id="ARBA00022980"/>
    </source>
</evidence>
<reference evidence="6" key="1">
    <citation type="journal article" date="2020" name="Stud. Mycol.">
        <title>101 Dothideomycetes genomes: a test case for predicting lifestyles and emergence of pathogens.</title>
        <authorList>
            <person name="Haridas S."/>
            <person name="Albert R."/>
            <person name="Binder M."/>
            <person name="Bloem J."/>
            <person name="Labutti K."/>
            <person name="Salamov A."/>
            <person name="Andreopoulos B."/>
            <person name="Baker S."/>
            <person name="Barry K."/>
            <person name="Bills G."/>
            <person name="Bluhm B."/>
            <person name="Cannon C."/>
            <person name="Castanera R."/>
            <person name="Culley D."/>
            <person name="Daum C."/>
            <person name="Ezra D."/>
            <person name="Gonzalez J."/>
            <person name="Henrissat B."/>
            <person name="Kuo A."/>
            <person name="Liang C."/>
            <person name="Lipzen A."/>
            <person name="Lutzoni F."/>
            <person name="Magnuson J."/>
            <person name="Mondo S."/>
            <person name="Nolan M."/>
            <person name="Ohm R."/>
            <person name="Pangilinan J."/>
            <person name="Park H.-J."/>
            <person name="Ramirez L."/>
            <person name="Alfaro M."/>
            <person name="Sun H."/>
            <person name="Tritt A."/>
            <person name="Yoshinaga Y."/>
            <person name="Zwiers L.-H."/>
            <person name="Turgeon B."/>
            <person name="Goodwin S."/>
            <person name="Spatafora J."/>
            <person name="Crous P."/>
            <person name="Grigoriev I."/>
        </authorList>
    </citation>
    <scope>NUCLEOTIDE SEQUENCE</scope>
    <source>
        <strain evidence="6">CBS 121410</strain>
    </source>
</reference>
<dbReference type="GO" id="GO:0003735">
    <property type="term" value="F:structural constituent of ribosome"/>
    <property type="evidence" value="ECO:0007669"/>
    <property type="project" value="InterPro"/>
</dbReference>
<dbReference type="OrthoDB" id="441444at2759"/>
<feature type="compositionally biased region" description="Polar residues" evidence="5">
    <location>
        <begin position="50"/>
        <end position="64"/>
    </location>
</feature>
<dbReference type="Gene3D" id="1.10.287.10">
    <property type="entry name" value="S15/NS1, RNA-binding"/>
    <property type="match status" value="1"/>
</dbReference>
<dbReference type="EMBL" id="ML978726">
    <property type="protein sequence ID" value="KAF2086191.1"/>
    <property type="molecule type" value="Genomic_DNA"/>
</dbReference>
<dbReference type="SUPFAM" id="SSF47060">
    <property type="entry name" value="S15/NS1 RNA-binding domain"/>
    <property type="match status" value="1"/>
</dbReference>
<feature type="region of interest" description="Disordered" evidence="5">
    <location>
        <begin position="39"/>
        <end position="75"/>
    </location>
</feature>
<feature type="region of interest" description="Disordered" evidence="5">
    <location>
        <begin position="164"/>
        <end position="196"/>
    </location>
</feature>
<dbReference type="InterPro" id="IPR009068">
    <property type="entry name" value="uS15_NS1_RNA-bd_sf"/>
</dbReference>
<keyword evidence="2 4" id="KW-0689">Ribosomal protein</keyword>
<evidence type="ECO:0008006" key="8">
    <source>
        <dbReference type="Google" id="ProtNLM"/>
    </source>
</evidence>
<dbReference type="PANTHER" id="PTHR23321">
    <property type="entry name" value="RIBOSOMAL PROTEIN S15, BACTERIAL AND ORGANELLAR"/>
    <property type="match status" value="1"/>
</dbReference>
<evidence type="ECO:0000313" key="6">
    <source>
        <dbReference type="EMBL" id="KAF2086191.1"/>
    </source>
</evidence>
<proteinExistence type="inferred from homology"/>
<dbReference type="GO" id="GO:0005737">
    <property type="term" value="C:cytoplasm"/>
    <property type="evidence" value="ECO:0007669"/>
    <property type="project" value="UniProtKB-ARBA"/>
</dbReference>
<dbReference type="PANTHER" id="PTHR23321:SF26">
    <property type="entry name" value="SMALL RIBOSOMAL SUBUNIT PROTEIN US15M"/>
    <property type="match status" value="1"/>
</dbReference>
<protein>
    <recommendedName>
        <fullName evidence="8">Ribosomal protein S15</fullName>
    </recommendedName>
</protein>
<dbReference type="AlphaFoldDB" id="A0A9P4LXK9"/>
<feature type="non-terminal residue" evidence="6">
    <location>
        <position position="1"/>
    </location>
</feature>
<dbReference type="InterPro" id="IPR005290">
    <property type="entry name" value="Ribosomal_uS15_bac-type"/>
</dbReference>
<dbReference type="InterPro" id="IPR000589">
    <property type="entry name" value="Ribosomal_uS15"/>
</dbReference>
<gene>
    <name evidence="6" type="ORF">K490DRAFT_45209</name>
</gene>
<evidence type="ECO:0000256" key="1">
    <source>
        <dbReference type="ARBA" id="ARBA00008434"/>
    </source>
</evidence>
<dbReference type="CDD" id="cd00353">
    <property type="entry name" value="Ribosomal_S15p_S13e"/>
    <property type="match status" value="1"/>
</dbReference>
<evidence type="ECO:0000256" key="4">
    <source>
        <dbReference type="RuleBase" id="RU003919"/>
    </source>
</evidence>
<evidence type="ECO:0000256" key="5">
    <source>
        <dbReference type="SAM" id="MobiDB-lite"/>
    </source>
</evidence>
<comment type="similarity">
    <text evidence="1 4">Belongs to the universal ribosomal protein uS15 family.</text>
</comment>
<keyword evidence="3 4" id="KW-0687">Ribonucleoprotein</keyword>
<dbReference type="GO" id="GO:1990904">
    <property type="term" value="C:ribonucleoprotein complex"/>
    <property type="evidence" value="ECO:0007669"/>
    <property type="project" value="UniProtKB-KW"/>
</dbReference>
<dbReference type="GO" id="GO:0006412">
    <property type="term" value="P:translation"/>
    <property type="evidence" value="ECO:0007669"/>
    <property type="project" value="InterPro"/>
</dbReference>
<name>A0A9P4LXK9_9PEZI</name>
<dbReference type="SMART" id="SM01387">
    <property type="entry name" value="Ribosomal_S15"/>
    <property type="match status" value="1"/>
</dbReference>
<dbReference type="Pfam" id="PF00312">
    <property type="entry name" value="Ribosomal_S15"/>
    <property type="match status" value="1"/>
</dbReference>
<keyword evidence="7" id="KW-1185">Reference proteome</keyword>
<evidence type="ECO:0000313" key="7">
    <source>
        <dbReference type="Proteomes" id="UP000799776"/>
    </source>
</evidence>
<sequence length="273" mass="30179">QANARKAANLSRQEVLKAERAASLGNPVRGITTPFVQSFDTALDQPPPVTDQTISKKTTANSPNEVPPGPDATSESYLNFFVSPELLSKSLRESDSLTAPIKHNVSDALSEQMETTEPLNEDVAAQQETARAAIRRIVSLANSSSKDRTHVNIKRCIEKFGRHKTDQFLPPKPAPNDGTASLNPQATRRAGPDTGSSEVQIAILTAKIRTLANYLETRGGQDKMNKRNLRLLVHRRQKLLQYMRKKERGGPRWQHLIETLGLTEGTWKGEISL</sequence>
<evidence type="ECO:0000256" key="3">
    <source>
        <dbReference type="ARBA" id="ARBA00023274"/>
    </source>
</evidence>